<feature type="region of interest" description="Disordered" evidence="1">
    <location>
        <begin position="662"/>
        <end position="683"/>
    </location>
</feature>
<dbReference type="OrthoDB" id="264767at2759"/>
<evidence type="ECO:0000313" key="3">
    <source>
        <dbReference type="Proteomes" id="UP000419144"/>
    </source>
</evidence>
<dbReference type="VEuPathDB" id="TriTrypDB:LtaPh_3332800"/>
<feature type="region of interest" description="Disordered" evidence="1">
    <location>
        <begin position="595"/>
        <end position="614"/>
    </location>
</feature>
<proteinExistence type="predicted"/>
<feature type="region of interest" description="Disordered" evidence="1">
    <location>
        <begin position="1"/>
        <end position="24"/>
    </location>
</feature>
<organism evidence="2 3">
    <name type="scientific">Leishmania tarentolae</name>
    <name type="common">Sauroleishmania tarentolae</name>
    <dbReference type="NCBI Taxonomy" id="5689"/>
    <lineage>
        <taxon>Eukaryota</taxon>
        <taxon>Discoba</taxon>
        <taxon>Euglenozoa</taxon>
        <taxon>Kinetoplastea</taxon>
        <taxon>Metakinetoplastina</taxon>
        <taxon>Trypanosomatida</taxon>
        <taxon>Trypanosomatidae</taxon>
        <taxon>Leishmaniinae</taxon>
        <taxon>Leishmania</taxon>
        <taxon>lizard Leishmania</taxon>
    </lineage>
</organism>
<feature type="compositionally biased region" description="Low complexity" evidence="1">
    <location>
        <begin position="833"/>
        <end position="842"/>
    </location>
</feature>
<reference evidence="2" key="1">
    <citation type="submission" date="2019-11" db="EMBL/GenBank/DDBJ databases">
        <title>Leishmania tarentolae CDS.</title>
        <authorList>
            <person name="Goto Y."/>
            <person name="Yamagishi J."/>
        </authorList>
    </citation>
    <scope>NUCLEOTIDE SEQUENCE [LARGE SCALE GENOMIC DNA]</scope>
    <source>
        <strain evidence="2">Parrot Tar II</strain>
    </source>
</reference>
<dbReference type="EMBL" id="BLBS01000053">
    <property type="protein sequence ID" value="GET92060.1"/>
    <property type="molecule type" value="Genomic_DNA"/>
</dbReference>
<keyword evidence="3" id="KW-1185">Reference proteome</keyword>
<feature type="region of interest" description="Disordered" evidence="1">
    <location>
        <begin position="341"/>
        <end position="368"/>
    </location>
</feature>
<feature type="compositionally biased region" description="Polar residues" evidence="1">
    <location>
        <begin position="891"/>
        <end position="901"/>
    </location>
</feature>
<name>A0A640KQN5_LEITA</name>
<dbReference type="Proteomes" id="UP000419144">
    <property type="component" value="Unassembled WGS sequence"/>
</dbReference>
<feature type="region of interest" description="Disordered" evidence="1">
    <location>
        <begin position="880"/>
        <end position="946"/>
    </location>
</feature>
<comment type="caution">
    <text evidence="2">The sequence shown here is derived from an EMBL/GenBank/DDBJ whole genome shotgun (WGS) entry which is preliminary data.</text>
</comment>
<feature type="compositionally biased region" description="Low complexity" evidence="1">
    <location>
        <begin position="469"/>
        <end position="483"/>
    </location>
</feature>
<protein>
    <submittedName>
        <fullName evidence="2">Uncharacterized protein</fullName>
    </submittedName>
</protein>
<evidence type="ECO:0000313" key="2">
    <source>
        <dbReference type="EMBL" id="GET92060.1"/>
    </source>
</evidence>
<feature type="compositionally biased region" description="Polar residues" evidence="1">
    <location>
        <begin position="912"/>
        <end position="931"/>
    </location>
</feature>
<gene>
    <name evidence="2" type="ORF">LtaPh_3332800</name>
</gene>
<feature type="region of interest" description="Disordered" evidence="1">
    <location>
        <begin position="808"/>
        <end position="859"/>
    </location>
</feature>
<evidence type="ECO:0000256" key="1">
    <source>
        <dbReference type="SAM" id="MobiDB-lite"/>
    </source>
</evidence>
<dbReference type="AlphaFoldDB" id="A0A640KQN5"/>
<feature type="compositionally biased region" description="Polar residues" evidence="1">
    <location>
        <begin position="7"/>
        <end position="17"/>
    </location>
</feature>
<feature type="region of interest" description="Disordered" evidence="1">
    <location>
        <begin position="458"/>
        <end position="485"/>
    </location>
</feature>
<sequence length="1009" mass="107937">MPMLQAEEQSTTPTRSAENCIDSSGRCDEALRPGYIMTSPNSSYPFKEANSTTRGLVPMRGYMTLNTSDSIESSVVLHSPDRAAMKMVSGFLSVSEQRLPSNAPSSMKVGSDIVNVTLAEDEASEDVEDRSIDDDRIDDGYSNGVVFELYKPMEMRRPDHTFSKGSPLPPAVLTRWLPAGGVSGFRYNCSNGSREQASGRYTTLSQSSRFEDARGVPSHGGEMCKGNSICFDRTRAMIQEDVVRNSSADSLSIHAAGTAFQNSGQPQRIDSSMNSQSLFKVKQRRNVASASCGHGGSHHGSMSSPIESPKLPADVTVPTLMKASSPHLLCSDQMALNFHPRGENRSTHTNSLLHNQNHRHSDGNGNGEGASVLDVIVLSVASADPLTSGGEAFTTASMPITDGFDLVRAPITGLRAMVLGNNSIEEEEAVDDPEMRALQAEQLKHFYTKVVRHHRNCAKSGAPTRDTSLPTLKTKPALTPKTPQSLGIDDKVADCVALVHECGAPTLRPSFPLVDEGRAVVALESDLAKKSRKREKRVMFRNATEQEDAEGCGTAHLPHHSTPKQPLQLLSPAPPPLALKCGGAELTSISGEGEVNDLCSRESPPPPASPHTARGVLDMQNCLASTTSATTKMDMLTSSANETVPALALPVTPVRRALKTSALGTPQREDEEDEHTLTVPVTPSTPVNFAQQQLPTLTSMARPSPSPLALCTTLEKFSAIYAEAPRKRFLFGGRMSQVSTTCRKGSVAVVAGAGDTIVQPQSSTLSAPQLWSSSSYLVPPNALSSLEVCLPDRDSCKKSSTWSQTRLSISYAQKKPPLPRQVAEDSASTAPHFTSGGTTDPGFTPPFPRDVQANSDGELPFEPMKTRLTTAPLVATAPAMPTARQPKVKTVKSQPSAQHSSRLIAPRGTSHVVKTNPSLLPTPFSSQMSRNESLRDRAHTKSATPSVSCEEVSVSLPSVLTQRVSVSRETATTATSLGQVSALTTGSKSVRLQRVEGRSLVTSTRPLPG</sequence>
<accession>A0A640KQN5</accession>